<evidence type="ECO:0000256" key="10">
    <source>
        <dbReference type="ARBA" id="ARBA00023136"/>
    </source>
</evidence>
<evidence type="ECO:0000256" key="13">
    <source>
        <dbReference type="RuleBase" id="RU003357"/>
    </source>
</evidence>
<organism evidence="17 18">
    <name type="scientific">Dysgonomonas mossii</name>
    <dbReference type="NCBI Taxonomy" id="163665"/>
    <lineage>
        <taxon>Bacteria</taxon>
        <taxon>Pseudomonadati</taxon>
        <taxon>Bacteroidota</taxon>
        <taxon>Bacteroidia</taxon>
        <taxon>Bacteroidales</taxon>
        <taxon>Dysgonomonadaceae</taxon>
        <taxon>Dysgonomonas</taxon>
    </lineage>
</organism>
<dbReference type="InterPro" id="IPR039426">
    <property type="entry name" value="TonB-dep_rcpt-like"/>
</dbReference>
<dbReference type="InterPro" id="IPR012910">
    <property type="entry name" value="Plug_dom"/>
</dbReference>
<keyword evidence="8" id="KW-0406">Ion transport</keyword>
<keyword evidence="9 13" id="KW-0798">TonB box</keyword>
<sequence>MKRILYIIIIIMVSVNTFAQNKSMTDTVYSIQEVEILGASKKKVEIGKLNVPLQYLPMSVSTVSYKDLEIRGISNIEDAVKFLPGVRMNTSYGAFQTLYVRGMTYTPIMIDGVRDERTMINSYPFSDLTNVESMELLKGPASVLYGHSVLGGVLNIVRKSPTPQTVVNMKMSYGSWNNKQANMDFGGNLAGPLNYRANFNYSDQDGWRATGNKRLSGYLALGADIDATSRIDVRGSFHRDWYGTETGLPPVMMADVYNADGTLYLKTGQEIQGLNENKRYNNESDFLKNNGWDISGKYEKKFSKFMKLTNYLSYKYDDINYLGTEELSYLYSMNPVYKHYIDKGTYKMYINLDSVQLTYPLRFSHIAKTLGNQLELSGDFYTGNIKHNFIGGYSFSQMFRNSYTGYNNAPENDKFNSEYDIYGPGIYSVIAVNNPQSMGYMKSKFSKAIITKDYTHGIYFQDLIEFHEKFKLLMAARYDMYKYMRTGANTYDGIREYHKSEQTPYSIATNSAFTYRTGMVFLPISELSIYTSAASYFRPSRTFPAANTIYLNQNGSEIDIESGKGIFDPEKGYQFEAGTRYTYKSILQVSASVFYIRKNDIVRSFGRLGVGSDANGNPVMKSIIGQVGSEESKGFDIEMAITPTHFSSFNLGYSYTDTKTLDIQPNKYVNIDTQNITLVPHNTFYAYGNIVVPKGIFRGLSYNLSVSFMDKVYTNYAKSMSFSSYWLTDMGISYLLKNGIRLSVNVNNVFDKKYSNQAVYGTQRVPGMPRNFMLSLAYSLR</sequence>
<feature type="domain" description="TonB-dependent receptor-like beta-barrel" evidence="15">
    <location>
        <begin position="258"/>
        <end position="749"/>
    </location>
</feature>
<keyword evidence="6 14" id="KW-0732">Signal</keyword>
<dbReference type="PROSITE" id="PS52016">
    <property type="entry name" value="TONB_DEPENDENT_REC_3"/>
    <property type="match status" value="1"/>
</dbReference>
<comment type="similarity">
    <text evidence="12 13">Belongs to the TonB-dependent receptor family.</text>
</comment>
<evidence type="ECO:0000256" key="6">
    <source>
        <dbReference type="ARBA" id="ARBA00022729"/>
    </source>
</evidence>
<dbReference type="InterPro" id="IPR036942">
    <property type="entry name" value="Beta-barrel_TonB_sf"/>
</dbReference>
<evidence type="ECO:0000256" key="11">
    <source>
        <dbReference type="ARBA" id="ARBA00023237"/>
    </source>
</evidence>
<evidence type="ECO:0000256" key="7">
    <source>
        <dbReference type="ARBA" id="ARBA00023004"/>
    </source>
</evidence>
<dbReference type="InterPro" id="IPR000531">
    <property type="entry name" value="Beta-barrel_TonB"/>
</dbReference>
<dbReference type="PANTHER" id="PTHR32552:SF68">
    <property type="entry name" value="FERRICHROME OUTER MEMBRANE TRANSPORTER_PHAGE RECEPTOR"/>
    <property type="match status" value="1"/>
</dbReference>
<evidence type="ECO:0000256" key="2">
    <source>
        <dbReference type="ARBA" id="ARBA00022448"/>
    </source>
</evidence>
<dbReference type="SUPFAM" id="SSF56935">
    <property type="entry name" value="Porins"/>
    <property type="match status" value="1"/>
</dbReference>
<evidence type="ECO:0000256" key="8">
    <source>
        <dbReference type="ARBA" id="ARBA00023065"/>
    </source>
</evidence>
<keyword evidence="10 12" id="KW-0472">Membrane</keyword>
<keyword evidence="3 12" id="KW-1134">Transmembrane beta strand</keyword>
<dbReference type="GO" id="GO:0009279">
    <property type="term" value="C:cell outer membrane"/>
    <property type="evidence" value="ECO:0007669"/>
    <property type="project" value="UniProtKB-SubCell"/>
</dbReference>
<comment type="caution">
    <text evidence="17">The sequence shown here is derived from an EMBL/GenBank/DDBJ whole genome shotgun (WGS) entry which is preliminary data.</text>
</comment>
<evidence type="ECO:0000313" key="18">
    <source>
        <dbReference type="Proteomes" id="UP000298285"/>
    </source>
</evidence>
<comment type="subcellular location">
    <subcellularLocation>
        <location evidence="1 12">Cell outer membrane</location>
        <topology evidence="1 12">Multi-pass membrane protein</topology>
    </subcellularLocation>
</comment>
<evidence type="ECO:0000256" key="5">
    <source>
        <dbReference type="ARBA" id="ARBA00022692"/>
    </source>
</evidence>
<keyword evidence="11 12" id="KW-0998">Cell outer membrane</keyword>
<evidence type="ECO:0000256" key="3">
    <source>
        <dbReference type="ARBA" id="ARBA00022452"/>
    </source>
</evidence>
<evidence type="ECO:0000256" key="9">
    <source>
        <dbReference type="ARBA" id="ARBA00023077"/>
    </source>
</evidence>
<keyword evidence="5 12" id="KW-0812">Transmembrane</keyword>
<dbReference type="OrthoDB" id="9775095at2"/>
<accession>A0A4Y9IK85</accession>
<feature type="signal peptide" evidence="14">
    <location>
        <begin position="1"/>
        <end position="19"/>
    </location>
</feature>
<evidence type="ECO:0000256" key="12">
    <source>
        <dbReference type="PROSITE-ProRule" id="PRU01360"/>
    </source>
</evidence>
<evidence type="ECO:0000256" key="4">
    <source>
        <dbReference type="ARBA" id="ARBA00022496"/>
    </source>
</evidence>
<evidence type="ECO:0000256" key="1">
    <source>
        <dbReference type="ARBA" id="ARBA00004571"/>
    </source>
</evidence>
<dbReference type="Gene3D" id="2.40.170.20">
    <property type="entry name" value="TonB-dependent receptor, beta-barrel domain"/>
    <property type="match status" value="1"/>
</dbReference>
<keyword evidence="7" id="KW-0408">Iron</keyword>
<keyword evidence="4" id="KW-0410">Iron transport</keyword>
<feature type="chain" id="PRO_5021349730" evidence="14">
    <location>
        <begin position="20"/>
        <end position="781"/>
    </location>
</feature>
<gene>
    <name evidence="17" type="ORF">E4T88_13540</name>
</gene>
<name>A0A4Y9IK85_9BACT</name>
<dbReference type="CDD" id="cd01347">
    <property type="entry name" value="ligand_gated_channel"/>
    <property type="match status" value="1"/>
</dbReference>
<dbReference type="Pfam" id="PF07715">
    <property type="entry name" value="Plug"/>
    <property type="match status" value="1"/>
</dbReference>
<protein>
    <submittedName>
        <fullName evidence="17">TonB-dependent receptor</fullName>
    </submittedName>
</protein>
<dbReference type="EMBL" id="SPPK01000004">
    <property type="protein sequence ID" value="TFU88883.1"/>
    <property type="molecule type" value="Genomic_DNA"/>
</dbReference>
<keyword evidence="2 12" id="KW-0813">Transport</keyword>
<keyword evidence="17" id="KW-0675">Receptor</keyword>
<evidence type="ECO:0000259" key="15">
    <source>
        <dbReference type="Pfam" id="PF00593"/>
    </source>
</evidence>
<evidence type="ECO:0000256" key="14">
    <source>
        <dbReference type="SAM" id="SignalP"/>
    </source>
</evidence>
<evidence type="ECO:0000259" key="16">
    <source>
        <dbReference type="Pfam" id="PF07715"/>
    </source>
</evidence>
<feature type="domain" description="TonB-dependent receptor plug" evidence="16">
    <location>
        <begin position="54"/>
        <end position="153"/>
    </location>
</feature>
<dbReference type="GO" id="GO:0015344">
    <property type="term" value="F:siderophore uptake transmembrane transporter activity"/>
    <property type="evidence" value="ECO:0007669"/>
    <property type="project" value="TreeGrafter"/>
</dbReference>
<reference evidence="17 18" key="1">
    <citation type="submission" date="2019-03" db="EMBL/GenBank/DDBJ databases">
        <title>Diversity of the mouse oral microbiome.</title>
        <authorList>
            <person name="Joseph S."/>
            <person name="Aduse-Opoku J."/>
            <person name="Curtis M."/>
            <person name="Wade W."/>
            <person name="Hashim A."/>
        </authorList>
    </citation>
    <scope>NUCLEOTIDE SEQUENCE [LARGE SCALE GENOMIC DNA]</scope>
    <source>
        <strain evidence="17 18">P11</strain>
    </source>
</reference>
<proteinExistence type="inferred from homology"/>
<dbReference type="AlphaFoldDB" id="A0A4Y9IK85"/>
<dbReference type="PANTHER" id="PTHR32552">
    <property type="entry name" value="FERRICHROME IRON RECEPTOR-RELATED"/>
    <property type="match status" value="1"/>
</dbReference>
<dbReference type="Proteomes" id="UP000298285">
    <property type="component" value="Unassembled WGS sequence"/>
</dbReference>
<dbReference type="Pfam" id="PF00593">
    <property type="entry name" value="TonB_dep_Rec_b-barrel"/>
    <property type="match status" value="1"/>
</dbReference>
<evidence type="ECO:0000313" key="17">
    <source>
        <dbReference type="EMBL" id="TFU88883.1"/>
    </source>
</evidence>
<dbReference type="Gene3D" id="2.170.130.10">
    <property type="entry name" value="TonB-dependent receptor, plug domain"/>
    <property type="match status" value="1"/>
</dbReference>
<dbReference type="InterPro" id="IPR037066">
    <property type="entry name" value="Plug_dom_sf"/>
</dbReference>